<protein>
    <submittedName>
        <fullName evidence="1">Nucleotidyltransferase family protein</fullName>
    </submittedName>
</protein>
<dbReference type="SUPFAM" id="SSF81301">
    <property type="entry name" value="Nucleotidyltransferase"/>
    <property type="match status" value="1"/>
</dbReference>
<evidence type="ECO:0000313" key="1">
    <source>
        <dbReference type="EMBL" id="MEK8088395.1"/>
    </source>
</evidence>
<dbReference type="Pfam" id="PF14907">
    <property type="entry name" value="NTP_transf_5"/>
    <property type="match status" value="1"/>
</dbReference>
<sequence length="301" mass="34896">MEKDMNAKPSENGTEQCKAQLIEEMALSEQERHSFTKTEFWIEDEPRAVYQRALQALNDGQVPYILSGAFAIHHYTGIYRETKDLDLFFEPENVVAAARVLKEAGFRVHVEQPHWVAKATMGEYFVDMIYGIGNGLGLIDADWFRNSHPAILADQAVKVAPPEEMIWHRLFISERHRNDMADTIHLIYRLGGKLDWERLVARTGDHWPLLLCNLLQFRYIYPGFADYVPDDVLKSLLDRAEQRVGLKGNRDKVTRGTLMSLFSFQVDVKDWGFQDLRMEAITRTMQDPRIGRLIQDPVWEK</sequence>
<name>A0ABU9D6S8_9PROT</name>
<dbReference type="EMBL" id="JBBPCO010000001">
    <property type="protein sequence ID" value="MEK8088395.1"/>
    <property type="molecule type" value="Genomic_DNA"/>
</dbReference>
<organism evidence="1 2">
    <name type="scientific">Thermithiobacillus plumbiphilus</name>
    <dbReference type="NCBI Taxonomy" id="1729899"/>
    <lineage>
        <taxon>Bacteria</taxon>
        <taxon>Pseudomonadati</taxon>
        <taxon>Pseudomonadota</taxon>
        <taxon>Acidithiobacillia</taxon>
        <taxon>Acidithiobacillales</taxon>
        <taxon>Thermithiobacillaceae</taxon>
        <taxon>Thermithiobacillus</taxon>
    </lineage>
</organism>
<dbReference type="InterPro" id="IPR039498">
    <property type="entry name" value="NTP_transf_5"/>
</dbReference>
<dbReference type="InterPro" id="IPR043519">
    <property type="entry name" value="NT_sf"/>
</dbReference>
<dbReference type="RefSeq" id="WP_341369459.1">
    <property type="nucleotide sequence ID" value="NZ_JBBPCO010000001.1"/>
</dbReference>
<accession>A0ABU9D6S8</accession>
<gene>
    <name evidence="1" type="ORF">WOB96_01330</name>
</gene>
<dbReference type="Proteomes" id="UP001446205">
    <property type="component" value="Unassembled WGS sequence"/>
</dbReference>
<comment type="caution">
    <text evidence="1">The sequence shown here is derived from an EMBL/GenBank/DDBJ whole genome shotgun (WGS) entry which is preliminary data.</text>
</comment>
<keyword evidence="2" id="KW-1185">Reference proteome</keyword>
<dbReference type="Gene3D" id="3.30.460.40">
    <property type="match status" value="1"/>
</dbReference>
<evidence type="ECO:0000313" key="2">
    <source>
        <dbReference type="Proteomes" id="UP001446205"/>
    </source>
</evidence>
<proteinExistence type="predicted"/>
<reference evidence="1 2" key="1">
    <citation type="submission" date="2024-04" db="EMBL/GenBank/DDBJ databases">
        <authorList>
            <person name="Abashina T."/>
            <person name="Shaikin A."/>
        </authorList>
    </citation>
    <scope>NUCLEOTIDE SEQUENCE [LARGE SCALE GENOMIC DNA]</scope>
    <source>
        <strain evidence="1 2">AAFK</strain>
    </source>
</reference>